<dbReference type="InterPro" id="IPR029063">
    <property type="entry name" value="SAM-dependent_MTases_sf"/>
</dbReference>
<dbReference type="AlphaFoldDB" id="A0A023EMD0"/>
<accession>A0A023EMD0</accession>
<dbReference type="SUPFAM" id="SSF53335">
    <property type="entry name" value="S-adenosyl-L-methionine-dependent methyltransferases"/>
    <property type="match status" value="1"/>
</dbReference>
<protein>
    <recommendedName>
        <fullName evidence="3">Secreted protein</fullName>
    </recommendedName>
</protein>
<proteinExistence type="evidence at transcript level"/>
<dbReference type="Pfam" id="PF06080">
    <property type="entry name" value="DUF938"/>
    <property type="match status" value="1"/>
</dbReference>
<dbReference type="VEuPathDB" id="VectorBase:AALF001216"/>
<comment type="similarity">
    <text evidence="1">Belongs to the UPF0585 family.</text>
</comment>
<name>A0A023EMD0_AEDAL</name>
<evidence type="ECO:0000256" key="1">
    <source>
        <dbReference type="ARBA" id="ARBA00008308"/>
    </source>
</evidence>
<evidence type="ECO:0008006" key="3">
    <source>
        <dbReference type="Google" id="ProtNLM"/>
    </source>
</evidence>
<reference evidence="2" key="1">
    <citation type="journal article" date="2014" name="PLoS Negl. Trop. Dis.">
        <title>Identification and characterization of seminal fluid proteins in the Asian tiger mosquito, Aedes albopictus.</title>
        <authorList>
            <person name="Boes K.E."/>
            <person name="Ribeiro J.M."/>
            <person name="Wong A."/>
            <person name="Harrington L.C."/>
            <person name="Wolfner M.F."/>
            <person name="Sirot L.K."/>
        </authorList>
    </citation>
    <scope>NUCLEOTIDE SEQUENCE</scope>
    <source>
        <tissue evidence="2">Reproductive organs</tissue>
    </source>
</reference>
<sequence>MMSHIRKLSNPAGERNKAPILEVLHKFLDKSRPNQKLLEISSGVGLHAAYFASHFPQIHYQPSEYDTSLFGSIEAYRAEAQAPNLQPPVAIDISQPCTEWNNDQAINFANCGESYDYMLNINMMHISPFECSEGLFWNASRLLKTGGLLITYGPYAVDGVLTPESNVQFDASLKYRNPSWGIRDVRELEKLSHGNGINLKQMFDLPANNKCLIWEKVKGLQN</sequence>
<dbReference type="PANTHER" id="PTHR20974">
    <property type="entry name" value="UPF0585 PROTEIN CG18661"/>
    <property type="match status" value="1"/>
</dbReference>
<dbReference type="VEuPathDB" id="VectorBase:AALC636_000605"/>
<dbReference type="EMBL" id="GAPW01004129">
    <property type="protein sequence ID" value="JAC09469.1"/>
    <property type="molecule type" value="mRNA"/>
</dbReference>
<dbReference type="VEuPathDB" id="VectorBase:AALFPA_053936"/>
<dbReference type="Gene3D" id="3.40.50.150">
    <property type="entry name" value="Vaccinia Virus protein VP39"/>
    <property type="match status" value="1"/>
</dbReference>
<organism evidence="2">
    <name type="scientific">Aedes albopictus</name>
    <name type="common">Asian tiger mosquito</name>
    <name type="synonym">Stegomyia albopicta</name>
    <dbReference type="NCBI Taxonomy" id="7160"/>
    <lineage>
        <taxon>Eukaryota</taxon>
        <taxon>Metazoa</taxon>
        <taxon>Ecdysozoa</taxon>
        <taxon>Arthropoda</taxon>
        <taxon>Hexapoda</taxon>
        <taxon>Insecta</taxon>
        <taxon>Pterygota</taxon>
        <taxon>Neoptera</taxon>
        <taxon>Endopterygota</taxon>
        <taxon>Diptera</taxon>
        <taxon>Nematocera</taxon>
        <taxon>Culicoidea</taxon>
        <taxon>Culicidae</taxon>
        <taxon>Culicinae</taxon>
        <taxon>Aedini</taxon>
        <taxon>Aedes</taxon>
        <taxon>Stegomyia</taxon>
    </lineage>
</organism>
<evidence type="ECO:0000313" key="2">
    <source>
        <dbReference type="EMBL" id="JAC09469.1"/>
    </source>
</evidence>
<dbReference type="PANTHER" id="PTHR20974:SF0">
    <property type="entry name" value="UPF0585 PROTEIN CG18661"/>
    <property type="match status" value="1"/>
</dbReference>
<dbReference type="InterPro" id="IPR010342">
    <property type="entry name" value="DUF938"/>
</dbReference>